<dbReference type="InterPro" id="IPR036754">
    <property type="entry name" value="YbaK/aa-tRNA-synt-asso_dom_sf"/>
</dbReference>
<dbReference type="PANTHER" id="PTHR30411:SF1">
    <property type="entry name" value="CYTOPLASMIC PROTEIN"/>
    <property type="match status" value="1"/>
</dbReference>
<organism evidence="2">
    <name type="scientific">Nocardia globerula</name>
    <dbReference type="NCBI Taxonomy" id="1818"/>
    <lineage>
        <taxon>Bacteria</taxon>
        <taxon>Bacillati</taxon>
        <taxon>Actinomycetota</taxon>
        <taxon>Actinomycetes</taxon>
        <taxon>Mycobacteriales</taxon>
        <taxon>Nocardiaceae</taxon>
        <taxon>Nocardia</taxon>
    </lineage>
</organism>
<feature type="domain" description="YbaK/aminoacyl-tRNA synthetase-associated" evidence="1">
    <location>
        <begin position="31"/>
        <end position="149"/>
    </location>
</feature>
<dbReference type="CDD" id="cd04332">
    <property type="entry name" value="YbaK_like"/>
    <property type="match status" value="1"/>
</dbReference>
<evidence type="ECO:0000259" key="1">
    <source>
        <dbReference type="Pfam" id="PF04073"/>
    </source>
</evidence>
<dbReference type="SUPFAM" id="SSF55826">
    <property type="entry name" value="YbaK/ProRS associated domain"/>
    <property type="match status" value="1"/>
</dbReference>
<reference evidence="2" key="1">
    <citation type="submission" date="2019-07" db="EMBL/GenBank/DDBJ databases">
        <title>Genomic Encyclopedia of Type Strains, Phase IV (KMG-IV): sequencing the most valuable type-strain genomes for metagenomic binning, comparative biology and taxonomic classification.</title>
        <authorList>
            <person name="Goeker M."/>
        </authorList>
    </citation>
    <scope>NUCLEOTIDE SEQUENCE</scope>
    <source>
        <strain evidence="2">DSM 44596</strain>
    </source>
</reference>
<proteinExistence type="predicted"/>
<comment type="caution">
    <text evidence="2">The sequence shown here is derived from an EMBL/GenBank/DDBJ whole genome shotgun (WGS) entry which is preliminary data.</text>
</comment>
<dbReference type="GO" id="GO:0002161">
    <property type="term" value="F:aminoacyl-tRNA deacylase activity"/>
    <property type="evidence" value="ECO:0007669"/>
    <property type="project" value="InterPro"/>
</dbReference>
<name>A0A652YI08_NOCGL</name>
<dbReference type="Pfam" id="PF04073">
    <property type="entry name" value="tRNA_edit"/>
    <property type="match status" value="1"/>
</dbReference>
<dbReference type="EMBL" id="VNIQ01000010">
    <property type="protein sequence ID" value="TYQ00878.1"/>
    <property type="molecule type" value="Genomic_DNA"/>
</dbReference>
<protein>
    <submittedName>
        <fullName evidence="2">Cys-tRNA(Pro)/Cys-tRNA(Cys) deacylase</fullName>
    </submittedName>
</protein>
<dbReference type="InterPro" id="IPR007214">
    <property type="entry name" value="YbaK/aa-tRNA-synth-assoc-dom"/>
</dbReference>
<dbReference type="AlphaFoldDB" id="A0A652YI08"/>
<evidence type="ECO:0000313" key="2">
    <source>
        <dbReference type="EMBL" id="TYQ00878.1"/>
    </source>
</evidence>
<dbReference type="PANTHER" id="PTHR30411">
    <property type="entry name" value="CYTOPLASMIC PROTEIN"/>
    <property type="match status" value="1"/>
</dbReference>
<dbReference type="Gene3D" id="3.90.960.10">
    <property type="entry name" value="YbaK/aminoacyl-tRNA synthetase-associated domain"/>
    <property type="match status" value="1"/>
</dbReference>
<accession>A0A652YI08</accession>
<gene>
    <name evidence="2" type="ORF">FNL38_1102</name>
</gene>
<sequence length="161" mass="17329">MNELHDQVAAAVEEFQFPVIVHDHSTFDLPVLSPKDVSRTLGIPLGRITKSILLQQQSGTRLVLAVCPIDRRIDMASISRHLGLGRLEVAGEDSVEKKCGYQRLGVSPLGLPRDIVVVIDTSLMAYSTVVVGGGNVGVEVELSPWDLAEACDGQNVEITDG</sequence>